<dbReference type="RefSeq" id="WP_305389515.1">
    <property type="nucleotide sequence ID" value="NZ_CP117450.1"/>
</dbReference>
<evidence type="ECO:0000313" key="2">
    <source>
        <dbReference type="Proteomes" id="UP001236748"/>
    </source>
</evidence>
<protein>
    <submittedName>
        <fullName evidence="1">Uncharacterized protein</fullName>
    </submittedName>
</protein>
<evidence type="ECO:0000313" key="1">
    <source>
        <dbReference type="EMBL" id="WLH07761.1"/>
    </source>
</evidence>
<name>A0ABY9FWU2_9PSED</name>
<gene>
    <name evidence="1" type="ORF">PSH67_03585</name>
</gene>
<organism evidence="1 2">
    <name type="scientific">Pseudomonas lurida</name>
    <dbReference type="NCBI Taxonomy" id="244566"/>
    <lineage>
        <taxon>Bacteria</taxon>
        <taxon>Pseudomonadati</taxon>
        <taxon>Pseudomonadota</taxon>
        <taxon>Gammaproteobacteria</taxon>
        <taxon>Pseudomonadales</taxon>
        <taxon>Pseudomonadaceae</taxon>
        <taxon>Pseudomonas</taxon>
    </lineage>
</organism>
<accession>A0ABY9FWU2</accession>
<reference evidence="1 2" key="1">
    <citation type="submission" date="2023-02" db="EMBL/GenBank/DDBJ databases">
        <title>Evolution of Hrp T3SS in non-pathogenic Pseudomonas fluorescens.</title>
        <authorList>
            <person name="Liao K."/>
            <person name="Wei H."/>
            <person name="Gu Y."/>
        </authorList>
    </citation>
    <scope>NUCLEOTIDE SEQUENCE [LARGE SCALE GENOMIC DNA]</scope>
    <source>
        <strain evidence="1 2">FP2043</strain>
    </source>
</reference>
<proteinExistence type="predicted"/>
<dbReference type="EMBL" id="CP117450">
    <property type="protein sequence ID" value="WLH07761.1"/>
    <property type="molecule type" value="Genomic_DNA"/>
</dbReference>
<sequence length="572" mass="65463">MKKDIDALFRSRPFKTRNADEFELSSILSLYVNPLSGLTTPFDYENSIVKGRMGTGKTMYLRANYAFYLYGIVPSLIDGAEDVVLPVFVRLSDFQQIQDPGEIYKAIIIKIIEELTSIYLRLEDSIELARMHSGFKVLKSELYSAHRLSETLTKLAKLGSTEYVERVTTDLGLKGGVKSKFFDLSAEWKKNHLTEVRNKPSPGIKDIEECYRNLLQGRSGKILLLLDEAGSLDKKFFQNEDGSAFFEVIMNQFRTAEFIRTKIAVYPHSYSDLLAETRYGDAVRLEESYETSRDYLRFRKKVISLIQNYLNPNSYEDVKYNVSDVFSVSADEYGDCLEQLIYSSQGNMRRLMQLIDSSMNVTYRENPDDLLVTKECVFEALKEHADGVESLFNAQERDFLDVLVNLCKSRRAYKFTFPNMSPVLYKYTGKSKEHNIINVVELGSGRRSTIYAFDYAYSVLRDVPTHYISGSEKINKDRTLKDGIWIERVAQINSDLIEQASLPGKIEGKISFIHSDRSIGFITCDGSVKYYYSIDSLVESDKKKVLRLDARVRFYPGDVGDSKVATQIELLT</sequence>
<keyword evidence="2" id="KW-1185">Reference proteome</keyword>
<dbReference type="Proteomes" id="UP001236748">
    <property type="component" value="Chromosome"/>
</dbReference>